<dbReference type="STRING" id="35570.A0A1I8P8C2"/>
<proteinExistence type="predicted"/>
<evidence type="ECO:0000259" key="2">
    <source>
        <dbReference type="PROSITE" id="PS00028"/>
    </source>
</evidence>
<evidence type="ECO:0000313" key="4">
    <source>
        <dbReference type="Proteomes" id="UP000095300"/>
    </source>
</evidence>
<name>A0A1I8P8C2_STOCA</name>
<evidence type="ECO:0000256" key="1">
    <source>
        <dbReference type="SAM" id="MobiDB-lite"/>
    </source>
</evidence>
<reference evidence="3" key="1">
    <citation type="submission" date="2020-05" db="UniProtKB">
        <authorList>
            <consortium name="EnsemblMetazoa"/>
        </authorList>
    </citation>
    <scope>IDENTIFICATION</scope>
    <source>
        <strain evidence="3">USDA</strain>
    </source>
</reference>
<sequence>NPALGAKLLCAVCKDAFTNPWDLMVHAQAAHMVNIYELGSEPNNNSTSTANNNSNMANTTNNANNSLTMDEAIVTVGATPPSSSSLETSTASATNMTNNINEPNNINGLHCNISNDNDSNNNTKNHNGITMSREANCFTLSPDKMLSTSPLAASPCSVANVNGADFGVMATGASPHDNGCNGIVMPLELGQHTNDTEAHLELKFGICNSPIATINNKEENNSQRDEGSMDERMSDDIKLNNANGSVSSRGSTPTNMDHDSCDISQPQKRACIVRTLSIEASTTNRGGNSPTTSATLGLITNSLALSLNNSAAAAAAVASQAAAAIAPQ</sequence>
<dbReference type="Proteomes" id="UP000095300">
    <property type="component" value="Unassembled WGS sequence"/>
</dbReference>
<protein>
    <recommendedName>
        <fullName evidence="2">C2H2-type domain-containing protein</fullName>
    </recommendedName>
</protein>
<dbReference type="VEuPathDB" id="VectorBase:SCAU005773"/>
<dbReference type="EnsemblMetazoa" id="SCAU005773-RA">
    <property type="protein sequence ID" value="SCAU005773-PA"/>
    <property type="gene ID" value="SCAU005773"/>
</dbReference>
<dbReference type="PROSITE" id="PS00028">
    <property type="entry name" value="ZINC_FINGER_C2H2_1"/>
    <property type="match status" value="1"/>
</dbReference>
<feature type="compositionally biased region" description="Polar residues" evidence="1">
    <location>
        <begin position="240"/>
        <end position="255"/>
    </location>
</feature>
<feature type="region of interest" description="Disordered" evidence="1">
    <location>
        <begin position="238"/>
        <end position="262"/>
    </location>
</feature>
<gene>
    <name evidence="3" type="primary">106094522</name>
</gene>
<evidence type="ECO:0000313" key="3">
    <source>
        <dbReference type="EnsemblMetazoa" id="SCAU005773-PA"/>
    </source>
</evidence>
<organism evidence="3 4">
    <name type="scientific">Stomoxys calcitrans</name>
    <name type="common">Stable fly</name>
    <name type="synonym">Conops calcitrans</name>
    <dbReference type="NCBI Taxonomy" id="35570"/>
    <lineage>
        <taxon>Eukaryota</taxon>
        <taxon>Metazoa</taxon>
        <taxon>Ecdysozoa</taxon>
        <taxon>Arthropoda</taxon>
        <taxon>Hexapoda</taxon>
        <taxon>Insecta</taxon>
        <taxon>Pterygota</taxon>
        <taxon>Neoptera</taxon>
        <taxon>Endopterygota</taxon>
        <taxon>Diptera</taxon>
        <taxon>Brachycera</taxon>
        <taxon>Muscomorpha</taxon>
        <taxon>Muscoidea</taxon>
        <taxon>Muscidae</taxon>
        <taxon>Stomoxys</taxon>
    </lineage>
</organism>
<accession>A0A1I8P8C2</accession>
<dbReference type="AlphaFoldDB" id="A0A1I8P8C2"/>
<keyword evidence="4" id="KW-1185">Reference proteome</keyword>
<feature type="domain" description="C2H2-type" evidence="2">
    <location>
        <begin position="10"/>
        <end position="31"/>
    </location>
</feature>
<dbReference type="InterPro" id="IPR013087">
    <property type="entry name" value="Znf_C2H2_type"/>
</dbReference>